<evidence type="ECO:0000256" key="11">
    <source>
        <dbReference type="RuleBase" id="RU367010"/>
    </source>
</evidence>
<dbReference type="GO" id="GO:0005743">
    <property type="term" value="C:mitochondrial inner membrane"/>
    <property type="evidence" value="ECO:0007669"/>
    <property type="project" value="UniProtKB-SubCell"/>
</dbReference>
<evidence type="ECO:0000256" key="4">
    <source>
        <dbReference type="ARBA" id="ARBA00022448"/>
    </source>
</evidence>
<dbReference type="Gene3D" id="3.30.160.190">
    <property type="entry name" value="atu1810 like domain"/>
    <property type="match status" value="1"/>
</dbReference>
<dbReference type="GeneID" id="107266518"/>
<dbReference type="PANTHER" id="PTHR12219:SF8">
    <property type="entry name" value="NADH DEHYDROGENASE [UBIQUINONE] IRON-SULFUR PROTEIN 4, MITOCHONDRIAL"/>
    <property type="match status" value="1"/>
</dbReference>
<evidence type="ECO:0000313" key="14">
    <source>
        <dbReference type="RefSeq" id="XP_015592587.1"/>
    </source>
</evidence>
<name>A0AAJ7FHV8_CEPCN</name>
<protein>
    <recommendedName>
        <fullName evidence="3 11">NADH dehydrogenase [ubiquinone] iron-sulfur protein 4, mitochondrial</fullName>
    </recommendedName>
</protein>
<sequence>MGSRILLRQCVKELRNNNKQWIERAIATNAQCNTNKLVDINKALEVPEAEQESTEKFLNPMEFDRQQQLKKYIAVSSQENIPIVTGIPEEHIKTRRVRIYQPPKNAMQSGTNNIHNWQIDYDTRERWENPLMGWTSSGDPLSNLKVEFATKEEAIAHCIKMQYEYEIQKPNRSQPKPRSYGENFSWNKRTRVSTK</sequence>
<accession>A0AAJ7FHV8</accession>
<dbReference type="InterPro" id="IPR038532">
    <property type="entry name" value="NDUFS4-like_sf"/>
</dbReference>
<keyword evidence="7 11" id="KW-0809">Transit peptide</keyword>
<keyword evidence="10 11" id="KW-0472">Membrane</keyword>
<comment type="function">
    <text evidence="1 11">Accessory subunit of the mitochondrial membrane respiratory chain NADH dehydrogenase (Complex I), that is believed not to be involved in catalysis. Complex I functions in the transfer of electrons from NADH to the respiratory chain. The immediate electron acceptor for the enzyme is believed to be ubiquinone.</text>
</comment>
<dbReference type="AlphaFoldDB" id="A0AAJ7FHV8"/>
<evidence type="ECO:0000256" key="2">
    <source>
        <dbReference type="ARBA" id="ARBA00005882"/>
    </source>
</evidence>
<keyword evidence="4 11" id="KW-0813">Transport</keyword>
<reference evidence="14" key="1">
    <citation type="submission" date="2025-08" db="UniProtKB">
        <authorList>
            <consortium name="RefSeq"/>
        </authorList>
    </citation>
    <scope>IDENTIFICATION</scope>
</reference>
<proteinExistence type="inferred from homology"/>
<keyword evidence="5 11" id="KW-0679">Respiratory chain</keyword>
<evidence type="ECO:0000256" key="6">
    <source>
        <dbReference type="ARBA" id="ARBA00022792"/>
    </source>
</evidence>
<feature type="compositionally biased region" description="Polar residues" evidence="12">
    <location>
        <begin position="170"/>
        <end position="187"/>
    </location>
</feature>
<dbReference type="Proteomes" id="UP000694920">
    <property type="component" value="Unplaced"/>
</dbReference>
<dbReference type="InterPro" id="IPR006885">
    <property type="entry name" value="NADH_UbQ_FeS_4_mit-like"/>
</dbReference>
<keyword evidence="8 11" id="KW-0249">Electron transport</keyword>
<evidence type="ECO:0000256" key="5">
    <source>
        <dbReference type="ARBA" id="ARBA00022660"/>
    </source>
</evidence>
<dbReference type="KEGG" id="ccin:107266518"/>
<keyword evidence="9 11" id="KW-0496">Mitochondrion</keyword>
<dbReference type="PANTHER" id="PTHR12219">
    <property type="entry name" value="NADH-UBIQUINONE OXIDOREDUCTASE"/>
    <property type="match status" value="1"/>
</dbReference>
<dbReference type="FunFam" id="3.30.160.190:FF:000001">
    <property type="entry name" value="NADH-ubiquinone oxidoreductase 21 kDa subunit mitochondrial"/>
    <property type="match status" value="1"/>
</dbReference>
<keyword evidence="6 11" id="KW-0999">Mitochondrion inner membrane</keyword>
<dbReference type="Pfam" id="PF04800">
    <property type="entry name" value="NDUS4"/>
    <property type="match status" value="1"/>
</dbReference>
<dbReference type="GO" id="GO:0022900">
    <property type="term" value="P:electron transport chain"/>
    <property type="evidence" value="ECO:0007669"/>
    <property type="project" value="InterPro"/>
</dbReference>
<dbReference type="RefSeq" id="XP_015592587.1">
    <property type="nucleotide sequence ID" value="XM_015737101.2"/>
</dbReference>
<evidence type="ECO:0000256" key="10">
    <source>
        <dbReference type="ARBA" id="ARBA00023136"/>
    </source>
</evidence>
<gene>
    <name evidence="14" type="primary">LOC107266518</name>
</gene>
<dbReference type="CTD" id="32936"/>
<evidence type="ECO:0000313" key="13">
    <source>
        <dbReference type="Proteomes" id="UP000694920"/>
    </source>
</evidence>
<feature type="region of interest" description="Disordered" evidence="12">
    <location>
        <begin position="168"/>
        <end position="195"/>
    </location>
</feature>
<evidence type="ECO:0000256" key="7">
    <source>
        <dbReference type="ARBA" id="ARBA00022946"/>
    </source>
</evidence>
<organism evidence="13 14">
    <name type="scientific">Cephus cinctus</name>
    <name type="common">Wheat stem sawfly</name>
    <dbReference type="NCBI Taxonomy" id="211228"/>
    <lineage>
        <taxon>Eukaryota</taxon>
        <taxon>Metazoa</taxon>
        <taxon>Ecdysozoa</taxon>
        <taxon>Arthropoda</taxon>
        <taxon>Hexapoda</taxon>
        <taxon>Insecta</taxon>
        <taxon>Pterygota</taxon>
        <taxon>Neoptera</taxon>
        <taxon>Endopterygota</taxon>
        <taxon>Hymenoptera</taxon>
        <taxon>Cephoidea</taxon>
        <taxon>Cephidae</taxon>
        <taxon>Cephus</taxon>
    </lineage>
</organism>
<evidence type="ECO:0000256" key="1">
    <source>
        <dbReference type="ARBA" id="ARBA00003195"/>
    </source>
</evidence>
<evidence type="ECO:0000256" key="9">
    <source>
        <dbReference type="ARBA" id="ARBA00023128"/>
    </source>
</evidence>
<evidence type="ECO:0000256" key="12">
    <source>
        <dbReference type="SAM" id="MobiDB-lite"/>
    </source>
</evidence>
<evidence type="ECO:0000256" key="3">
    <source>
        <dbReference type="ARBA" id="ARBA00015796"/>
    </source>
</evidence>
<evidence type="ECO:0000256" key="8">
    <source>
        <dbReference type="ARBA" id="ARBA00022982"/>
    </source>
</evidence>
<comment type="subcellular location">
    <subcellularLocation>
        <location evidence="11">Mitochondrion inner membrane</location>
        <topology evidence="11">Peripheral membrane protein</topology>
        <orientation evidence="11">Matrix side</orientation>
    </subcellularLocation>
</comment>
<keyword evidence="13" id="KW-1185">Reference proteome</keyword>
<comment type="similarity">
    <text evidence="2 11">Belongs to the complex I NDUFS4 subunit family.</text>
</comment>